<organism evidence="2 3">
    <name type="scientific">Enterococcus gallinarum</name>
    <dbReference type="NCBI Taxonomy" id="1353"/>
    <lineage>
        <taxon>Bacteria</taxon>
        <taxon>Bacillati</taxon>
        <taxon>Bacillota</taxon>
        <taxon>Bacilli</taxon>
        <taxon>Lactobacillales</taxon>
        <taxon>Enterococcaceae</taxon>
        <taxon>Enterococcus</taxon>
    </lineage>
</organism>
<name>A0A376L4V4_ENTGA</name>
<gene>
    <name evidence="2" type="ORF">NCTC12360_03773</name>
</gene>
<evidence type="ECO:0000313" key="3">
    <source>
        <dbReference type="Proteomes" id="UP000254807"/>
    </source>
</evidence>
<dbReference type="InterPro" id="IPR056906">
    <property type="entry name" value="ORF2/G2P_dom"/>
</dbReference>
<accession>A0A376L4V4</accession>
<reference evidence="2 3" key="1">
    <citation type="submission" date="2018-06" db="EMBL/GenBank/DDBJ databases">
        <authorList>
            <consortium name="Pathogen Informatics"/>
            <person name="Doyle S."/>
        </authorList>
    </citation>
    <scope>NUCLEOTIDE SEQUENCE [LARGE SCALE GENOMIC DNA]</scope>
    <source>
        <strain evidence="2 3">NCTC12360</strain>
    </source>
</reference>
<evidence type="ECO:0000313" key="2">
    <source>
        <dbReference type="EMBL" id="STF08777.1"/>
    </source>
</evidence>
<proteinExistence type="predicted"/>
<feature type="domain" description="Replication-associated protein ORF2/G2P" evidence="1">
    <location>
        <begin position="1"/>
        <end position="83"/>
    </location>
</feature>
<protein>
    <recommendedName>
        <fullName evidence="1">Replication-associated protein ORF2/G2P domain-containing protein</fullName>
    </recommendedName>
</protein>
<dbReference type="Proteomes" id="UP000254807">
    <property type="component" value="Unassembled WGS sequence"/>
</dbReference>
<dbReference type="RefSeq" id="WP_256597075.1">
    <property type="nucleotide sequence ID" value="NZ_UFYU01000006.1"/>
</dbReference>
<dbReference type="Pfam" id="PF23343">
    <property type="entry name" value="REP_ORF2-G2P"/>
    <property type="match status" value="1"/>
</dbReference>
<sequence>MQRLTYFCQKTYGEAKGTFEYIAIKEPQERGAWHYHMLLKFPKQKSIYIENDVLKSLWKQGFVNIQRAKKIDDLGAYVCAYLTDIALEEDLEPEVKYDFSVKGPGVKGIFQTKTNPEKRVIKGGRMRYYPLGMNIFSKSKGIIYPERVNSSYSQISRPKELGGYGLRPENLTSRTAIKITDENGKIINIIIKETYHAQVNNPKSLLYQIRFCEERIETLKQRGGKWAKKAHYWEERRYYLTHKQEIDQLTRRYVRKQA</sequence>
<evidence type="ECO:0000259" key="1">
    <source>
        <dbReference type="Pfam" id="PF23343"/>
    </source>
</evidence>
<keyword evidence="3" id="KW-1185">Reference proteome</keyword>
<dbReference type="EMBL" id="UFYW01000002">
    <property type="protein sequence ID" value="STF08777.1"/>
    <property type="molecule type" value="Genomic_DNA"/>
</dbReference>
<dbReference type="AlphaFoldDB" id="A0A376L4V4"/>